<sequence>MTEHIKPMWPHAMDCLRPIKRCADPLWEKIKNKEPSEVDLWQAFGAELGLSEGSLRRERAQARREESEGPVGCFFLKCPLYGEDINDRPNSPLCCVECKSAQYCSTSCQKLDWRNRHKRLCRPDSPIPPSGVAEPQRS</sequence>
<evidence type="ECO:0000313" key="7">
    <source>
        <dbReference type="Proteomes" id="UP000054248"/>
    </source>
</evidence>
<evidence type="ECO:0000256" key="1">
    <source>
        <dbReference type="ARBA" id="ARBA00022723"/>
    </source>
</evidence>
<reference evidence="6 7" key="1">
    <citation type="submission" date="2014-04" db="EMBL/GenBank/DDBJ databases">
        <authorList>
            <consortium name="DOE Joint Genome Institute"/>
            <person name="Kuo A."/>
            <person name="Girlanda M."/>
            <person name="Perotto S."/>
            <person name="Kohler A."/>
            <person name="Nagy L.G."/>
            <person name="Floudas D."/>
            <person name="Copeland A."/>
            <person name="Barry K.W."/>
            <person name="Cichocki N."/>
            <person name="Veneault-Fourrey C."/>
            <person name="LaButti K."/>
            <person name="Lindquist E.A."/>
            <person name="Lipzen A."/>
            <person name="Lundell T."/>
            <person name="Morin E."/>
            <person name="Murat C."/>
            <person name="Sun H."/>
            <person name="Tunlid A."/>
            <person name="Henrissat B."/>
            <person name="Grigoriev I.V."/>
            <person name="Hibbett D.S."/>
            <person name="Martin F."/>
            <person name="Nordberg H.P."/>
            <person name="Cantor M.N."/>
            <person name="Hua S.X."/>
        </authorList>
    </citation>
    <scope>NUCLEOTIDE SEQUENCE [LARGE SCALE GENOMIC DNA]</scope>
    <source>
        <strain evidence="6 7">MUT 4182</strain>
    </source>
</reference>
<dbReference type="HOGENOM" id="CLU_1856749_0_0_1"/>
<dbReference type="InterPro" id="IPR002893">
    <property type="entry name" value="Znf_MYND"/>
</dbReference>
<evidence type="ECO:0000256" key="2">
    <source>
        <dbReference type="ARBA" id="ARBA00022771"/>
    </source>
</evidence>
<dbReference type="Proteomes" id="UP000054248">
    <property type="component" value="Unassembled WGS sequence"/>
</dbReference>
<protein>
    <recommendedName>
        <fullName evidence="5">MYND-type domain-containing protein</fullName>
    </recommendedName>
</protein>
<keyword evidence="3" id="KW-0862">Zinc</keyword>
<organism evidence="6 7">
    <name type="scientific">Tulasnella calospora MUT 4182</name>
    <dbReference type="NCBI Taxonomy" id="1051891"/>
    <lineage>
        <taxon>Eukaryota</taxon>
        <taxon>Fungi</taxon>
        <taxon>Dikarya</taxon>
        <taxon>Basidiomycota</taxon>
        <taxon>Agaricomycotina</taxon>
        <taxon>Agaricomycetes</taxon>
        <taxon>Cantharellales</taxon>
        <taxon>Tulasnellaceae</taxon>
        <taxon>Tulasnella</taxon>
    </lineage>
</organism>
<proteinExistence type="predicted"/>
<dbReference type="GO" id="GO:0008270">
    <property type="term" value="F:zinc ion binding"/>
    <property type="evidence" value="ECO:0007669"/>
    <property type="project" value="UniProtKB-KW"/>
</dbReference>
<name>A0A0C3QEG8_9AGAM</name>
<keyword evidence="1" id="KW-0479">Metal-binding</keyword>
<dbReference type="EMBL" id="KN823064">
    <property type="protein sequence ID" value="KIO24276.1"/>
    <property type="molecule type" value="Genomic_DNA"/>
</dbReference>
<dbReference type="Pfam" id="PF01753">
    <property type="entry name" value="zf-MYND"/>
    <property type="match status" value="1"/>
</dbReference>
<evidence type="ECO:0000259" key="5">
    <source>
        <dbReference type="PROSITE" id="PS50865"/>
    </source>
</evidence>
<evidence type="ECO:0000256" key="3">
    <source>
        <dbReference type="ARBA" id="ARBA00022833"/>
    </source>
</evidence>
<feature type="domain" description="MYND-type" evidence="5">
    <location>
        <begin position="78"/>
        <end position="121"/>
    </location>
</feature>
<dbReference type="SUPFAM" id="SSF144232">
    <property type="entry name" value="HIT/MYND zinc finger-like"/>
    <property type="match status" value="1"/>
</dbReference>
<gene>
    <name evidence="6" type="ORF">M407DRAFT_102647</name>
</gene>
<evidence type="ECO:0000256" key="4">
    <source>
        <dbReference type="PROSITE-ProRule" id="PRU00134"/>
    </source>
</evidence>
<dbReference type="AlphaFoldDB" id="A0A0C3QEG8"/>
<dbReference type="PROSITE" id="PS50865">
    <property type="entry name" value="ZF_MYND_2"/>
    <property type="match status" value="1"/>
</dbReference>
<dbReference type="OrthoDB" id="9922773at2759"/>
<keyword evidence="7" id="KW-1185">Reference proteome</keyword>
<keyword evidence="2 4" id="KW-0863">Zinc-finger</keyword>
<accession>A0A0C3QEG8</accession>
<dbReference type="Gene3D" id="6.10.140.2220">
    <property type="match status" value="1"/>
</dbReference>
<reference evidence="7" key="2">
    <citation type="submission" date="2015-01" db="EMBL/GenBank/DDBJ databases">
        <title>Evolutionary Origins and Diversification of the Mycorrhizal Mutualists.</title>
        <authorList>
            <consortium name="DOE Joint Genome Institute"/>
            <consortium name="Mycorrhizal Genomics Consortium"/>
            <person name="Kohler A."/>
            <person name="Kuo A."/>
            <person name="Nagy L.G."/>
            <person name="Floudas D."/>
            <person name="Copeland A."/>
            <person name="Barry K.W."/>
            <person name="Cichocki N."/>
            <person name="Veneault-Fourrey C."/>
            <person name="LaButti K."/>
            <person name="Lindquist E.A."/>
            <person name="Lipzen A."/>
            <person name="Lundell T."/>
            <person name="Morin E."/>
            <person name="Murat C."/>
            <person name="Riley R."/>
            <person name="Ohm R."/>
            <person name="Sun H."/>
            <person name="Tunlid A."/>
            <person name="Henrissat B."/>
            <person name="Grigoriev I.V."/>
            <person name="Hibbett D.S."/>
            <person name="Martin F."/>
        </authorList>
    </citation>
    <scope>NUCLEOTIDE SEQUENCE [LARGE SCALE GENOMIC DNA]</scope>
    <source>
        <strain evidence="7">MUT 4182</strain>
    </source>
</reference>
<evidence type="ECO:0000313" key="6">
    <source>
        <dbReference type="EMBL" id="KIO24276.1"/>
    </source>
</evidence>